<comment type="caution">
    <text evidence="1">The sequence shown here is derived from an EMBL/GenBank/DDBJ whole genome shotgun (WGS) entry which is preliminary data.</text>
</comment>
<accession>A0A9D4FTY8</accession>
<dbReference type="Proteomes" id="UP000828390">
    <property type="component" value="Unassembled WGS sequence"/>
</dbReference>
<dbReference type="AlphaFoldDB" id="A0A9D4FTY8"/>
<gene>
    <name evidence="1" type="ORF">DPMN_133277</name>
</gene>
<organism evidence="1 2">
    <name type="scientific">Dreissena polymorpha</name>
    <name type="common">Zebra mussel</name>
    <name type="synonym">Mytilus polymorpha</name>
    <dbReference type="NCBI Taxonomy" id="45954"/>
    <lineage>
        <taxon>Eukaryota</taxon>
        <taxon>Metazoa</taxon>
        <taxon>Spiralia</taxon>
        <taxon>Lophotrochozoa</taxon>
        <taxon>Mollusca</taxon>
        <taxon>Bivalvia</taxon>
        <taxon>Autobranchia</taxon>
        <taxon>Heteroconchia</taxon>
        <taxon>Euheterodonta</taxon>
        <taxon>Imparidentia</taxon>
        <taxon>Neoheterodontei</taxon>
        <taxon>Myida</taxon>
        <taxon>Dreissenoidea</taxon>
        <taxon>Dreissenidae</taxon>
        <taxon>Dreissena</taxon>
    </lineage>
</organism>
<dbReference type="EMBL" id="JAIWYP010000006">
    <property type="protein sequence ID" value="KAH3804985.1"/>
    <property type="molecule type" value="Genomic_DNA"/>
</dbReference>
<keyword evidence="2" id="KW-1185">Reference proteome</keyword>
<sequence length="69" mass="8020">MISIRPPCAVSMWKARQAVEHMLKERRRTHEPLKEKIHGPICQLATEAAQTRRCFTENCPFIFVPGLKM</sequence>
<name>A0A9D4FTY8_DREPO</name>
<reference evidence="1" key="1">
    <citation type="journal article" date="2019" name="bioRxiv">
        <title>The Genome of the Zebra Mussel, Dreissena polymorpha: A Resource for Invasive Species Research.</title>
        <authorList>
            <person name="McCartney M.A."/>
            <person name="Auch B."/>
            <person name="Kono T."/>
            <person name="Mallez S."/>
            <person name="Zhang Y."/>
            <person name="Obille A."/>
            <person name="Becker A."/>
            <person name="Abrahante J.E."/>
            <person name="Garbe J."/>
            <person name="Badalamenti J.P."/>
            <person name="Herman A."/>
            <person name="Mangelson H."/>
            <person name="Liachko I."/>
            <person name="Sullivan S."/>
            <person name="Sone E.D."/>
            <person name="Koren S."/>
            <person name="Silverstein K.A.T."/>
            <person name="Beckman K.B."/>
            <person name="Gohl D.M."/>
        </authorList>
    </citation>
    <scope>NUCLEOTIDE SEQUENCE</scope>
    <source>
        <strain evidence="1">Duluth1</strain>
        <tissue evidence="1">Whole animal</tissue>
    </source>
</reference>
<reference evidence="1" key="2">
    <citation type="submission" date="2020-11" db="EMBL/GenBank/DDBJ databases">
        <authorList>
            <person name="McCartney M.A."/>
            <person name="Auch B."/>
            <person name="Kono T."/>
            <person name="Mallez S."/>
            <person name="Becker A."/>
            <person name="Gohl D.M."/>
            <person name="Silverstein K.A.T."/>
            <person name="Koren S."/>
            <person name="Bechman K.B."/>
            <person name="Herman A."/>
            <person name="Abrahante J.E."/>
            <person name="Garbe J."/>
        </authorList>
    </citation>
    <scope>NUCLEOTIDE SEQUENCE</scope>
    <source>
        <strain evidence="1">Duluth1</strain>
        <tissue evidence="1">Whole animal</tissue>
    </source>
</reference>
<protein>
    <submittedName>
        <fullName evidence="1">Uncharacterized protein</fullName>
    </submittedName>
</protein>
<evidence type="ECO:0000313" key="1">
    <source>
        <dbReference type="EMBL" id="KAH3804985.1"/>
    </source>
</evidence>
<evidence type="ECO:0000313" key="2">
    <source>
        <dbReference type="Proteomes" id="UP000828390"/>
    </source>
</evidence>
<proteinExistence type="predicted"/>